<dbReference type="Gene3D" id="1.10.340.30">
    <property type="entry name" value="Hypothetical protein, domain 2"/>
    <property type="match status" value="1"/>
</dbReference>
<dbReference type="Pfam" id="PF03352">
    <property type="entry name" value="Adenine_glyco"/>
    <property type="match status" value="1"/>
</dbReference>
<dbReference type="PANTHER" id="PTHR30037">
    <property type="entry name" value="DNA-3-METHYLADENINE GLYCOSYLASE 1"/>
    <property type="match status" value="1"/>
</dbReference>
<proteinExistence type="predicted"/>
<dbReference type="GO" id="GO:0008725">
    <property type="term" value="F:DNA-3-methyladenine glycosylase activity"/>
    <property type="evidence" value="ECO:0007669"/>
    <property type="project" value="InterPro"/>
</dbReference>
<reference evidence="2" key="2">
    <citation type="submission" date="2021-04" db="EMBL/GenBank/DDBJ databases">
        <authorList>
            <person name="Gilroy R."/>
        </authorList>
    </citation>
    <scope>NUCLEOTIDE SEQUENCE</scope>
    <source>
        <strain evidence="2">CHK169-11906</strain>
    </source>
</reference>
<dbReference type="Proteomes" id="UP000824259">
    <property type="component" value="Unassembled WGS sequence"/>
</dbReference>
<accession>A0A9D2IDG5</accession>
<reference evidence="2" key="1">
    <citation type="journal article" date="2021" name="PeerJ">
        <title>Extensive microbial diversity within the chicken gut microbiome revealed by metagenomics and culture.</title>
        <authorList>
            <person name="Gilroy R."/>
            <person name="Ravi A."/>
            <person name="Getino M."/>
            <person name="Pursley I."/>
            <person name="Horton D.L."/>
            <person name="Alikhan N.F."/>
            <person name="Baker D."/>
            <person name="Gharbi K."/>
            <person name="Hall N."/>
            <person name="Watson M."/>
            <person name="Adriaenssens E.M."/>
            <person name="Foster-Nyarko E."/>
            <person name="Jarju S."/>
            <person name="Secka A."/>
            <person name="Antonio M."/>
            <person name="Oren A."/>
            <person name="Chaudhuri R.R."/>
            <person name="La Ragione R."/>
            <person name="Hildebrand F."/>
            <person name="Pallen M.J."/>
        </authorList>
    </citation>
    <scope>NUCLEOTIDE SEQUENCE</scope>
    <source>
        <strain evidence="2">CHK169-11906</strain>
    </source>
</reference>
<feature type="binding site" evidence="1">
    <location>
        <position position="22"/>
    </location>
    <ligand>
        <name>Zn(2+)</name>
        <dbReference type="ChEBI" id="CHEBI:29105"/>
    </ligand>
</feature>
<dbReference type="SUPFAM" id="SSF48150">
    <property type="entry name" value="DNA-glycosylase"/>
    <property type="match status" value="1"/>
</dbReference>
<evidence type="ECO:0000313" key="2">
    <source>
        <dbReference type="EMBL" id="HJA98551.1"/>
    </source>
</evidence>
<keyword evidence="1" id="KW-0862">Zinc</keyword>
<dbReference type="InterPro" id="IPR052891">
    <property type="entry name" value="DNA-3mA_glycosylase"/>
</dbReference>
<dbReference type="InterPro" id="IPR005019">
    <property type="entry name" value="Adenine_glyco"/>
</dbReference>
<dbReference type="GO" id="GO:0046872">
    <property type="term" value="F:metal ion binding"/>
    <property type="evidence" value="ECO:0007669"/>
    <property type="project" value="UniProtKB-KW"/>
</dbReference>
<sequence>MQDLIDGRCGWCGTDPLYIEYHDREWGEPVTDDRTLFEFLVLESAQAGLSWLTILRKRENYRRAFHEFDPQEVVSMSDEELERLRTDDSGIVRNRLKIEATRNNARLFLDIQSEFGSFHQYLRSFFPSRCPVLNHWEKLEEVPVSSAESDAISRDMKRRGFKFFGTTICYAFLQATGFVNDHLTGCRCFPKTNNQ</sequence>
<organism evidence="2 3">
    <name type="scientific">Candidatus Alistipes avicola</name>
    <dbReference type="NCBI Taxonomy" id="2838432"/>
    <lineage>
        <taxon>Bacteria</taxon>
        <taxon>Pseudomonadati</taxon>
        <taxon>Bacteroidota</taxon>
        <taxon>Bacteroidia</taxon>
        <taxon>Bacteroidales</taxon>
        <taxon>Rikenellaceae</taxon>
        <taxon>Alistipes</taxon>
    </lineage>
</organism>
<dbReference type="InterPro" id="IPR004597">
    <property type="entry name" value="Tag"/>
</dbReference>
<dbReference type="InterPro" id="IPR011257">
    <property type="entry name" value="DNA_glycosylase"/>
</dbReference>
<evidence type="ECO:0000256" key="1">
    <source>
        <dbReference type="PIRSR" id="PIRSR604597-1"/>
    </source>
</evidence>
<feature type="binding site" evidence="1">
    <location>
        <position position="182"/>
    </location>
    <ligand>
        <name>Zn(2+)</name>
        <dbReference type="ChEBI" id="CHEBI:29105"/>
    </ligand>
</feature>
<dbReference type="PANTHER" id="PTHR30037:SF4">
    <property type="entry name" value="DNA-3-METHYLADENINE GLYCOSYLASE I"/>
    <property type="match status" value="1"/>
</dbReference>
<feature type="binding site" evidence="1">
    <location>
        <position position="186"/>
    </location>
    <ligand>
        <name>Zn(2+)</name>
        <dbReference type="ChEBI" id="CHEBI:29105"/>
    </ligand>
</feature>
<protein>
    <submittedName>
        <fullName evidence="2">DNA-3-methyladenine glycosylase I</fullName>
    </submittedName>
</protein>
<dbReference type="NCBIfam" id="TIGR00624">
    <property type="entry name" value="tag"/>
    <property type="match status" value="1"/>
</dbReference>
<keyword evidence="1" id="KW-0479">Metal-binding</keyword>
<comment type="caution">
    <text evidence="2">The sequence shown here is derived from an EMBL/GenBank/DDBJ whole genome shotgun (WGS) entry which is preliminary data.</text>
</comment>
<dbReference type="GO" id="GO:0006284">
    <property type="term" value="P:base-excision repair"/>
    <property type="evidence" value="ECO:0007669"/>
    <property type="project" value="InterPro"/>
</dbReference>
<dbReference type="AlphaFoldDB" id="A0A9D2IDG5"/>
<gene>
    <name evidence="2" type="ORF">H9779_02985</name>
</gene>
<dbReference type="EMBL" id="DWYR01000009">
    <property type="protein sequence ID" value="HJA98551.1"/>
    <property type="molecule type" value="Genomic_DNA"/>
</dbReference>
<evidence type="ECO:0000313" key="3">
    <source>
        <dbReference type="Proteomes" id="UP000824259"/>
    </source>
</evidence>
<feature type="binding site" evidence="1">
    <location>
        <position position="9"/>
    </location>
    <ligand>
        <name>Zn(2+)</name>
        <dbReference type="ChEBI" id="CHEBI:29105"/>
    </ligand>
</feature>
<name>A0A9D2IDG5_9BACT</name>